<proteinExistence type="predicted"/>
<protein>
    <recommendedName>
        <fullName evidence="3">Tr-type G domain-containing protein</fullName>
    </recommendedName>
</protein>
<dbReference type="GO" id="GO:0003924">
    <property type="term" value="F:GTPase activity"/>
    <property type="evidence" value="ECO:0007669"/>
    <property type="project" value="InterPro"/>
</dbReference>
<dbReference type="Gene3D" id="3.40.50.300">
    <property type="entry name" value="P-loop containing nucleotide triphosphate hydrolases"/>
    <property type="match status" value="1"/>
</dbReference>
<evidence type="ECO:0000259" key="3">
    <source>
        <dbReference type="Pfam" id="PF00009"/>
    </source>
</evidence>
<reference evidence="4 5" key="1">
    <citation type="submission" date="2018-10" db="EMBL/GenBank/DDBJ databases">
        <authorList>
            <consortium name="Pathogen Informatics"/>
        </authorList>
    </citation>
    <scope>NUCLEOTIDE SEQUENCE [LARGE SCALE GENOMIC DNA]</scope>
</reference>
<dbReference type="Proteomes" id="UP000267029">
    <property type="component" value="Unassembled WGS sequence"/>
</dbReference>
<dbReference type="EMBL" id="UXSR01006015">
    <property type="protein sequence ID" value="VDD84127.1"/>
    <property type="molecule type" value="Genomic_DNA"/>
</dbReference>
<keyword evidence="1" id="KW-0547">Nucleotide-binding</keyword>
<dbReference type="InterPro" id="IPR050100">
    <property type="entry name" value="TRAFAC_GTPase_members"/>
</dbReference>
<dbReference type="GO" id="GO:0005525">
    <property type="term" value="F:GTP binding"/>
    <property type="evidence" value="ECO:0007669"/>
    <property type="project" value="UniProtKB-KW"/>
</dbReference>
<dbReference type="InterPro" id="IPR000795">
    <property type="entry name" value="T_Tr_GTP-bd_dom"/>
</dbReference>
<name>A0A0R3UQH4_MESCO</name>
<dbReference type="InterPro" id="IPR027417">
    <property type="entry name" value="P-loop_NTPase"/>
</dbReference>
<evidence type="ECO:0000313" key="5">
    <source>
        <dbReference type="Proteomes" id="UP000267029"/>
    </source>
</evidence>
<keyword evidence="2" id="KW-0342">GTP-binding</keyword>
<dbReference type="SUPFAM" id="SSF52540">
    <property type="entry name" value="P-loop containing nucleoside triphosphate hydrolases"/>
    <property type="match status" value="1"/>
</dbReference>
<dbReference type="Pfam" id="PF00009">
    <property type="entry name" value="GTP_EFTU"/>
    <property type="match status" value="1"/>
</dbReference>
<sequence>MDFFMPQLNGSLNISASEFPENDDIENGKVDKSDEAVELQFDDLMVEGGGQPYEEHGKDRVVDGASESVTTVLSHLDLVDPVLDEKTHTNIASKAPSEARIPSVPNKPIDRTPLLNAYEEKVKSGKEKDTINLLVVGHVDAGKSTLMGNVLYQLGQVSEKQIAKYQWEAQKIGKASFAYAWVLDQTTEERNRGITMDIAQTAFETPTKRLFKVICRYQVTEVQAFFCMHRYIRVEVPCD</sequence>
<evidence type="ECO:0000256" key="2">
    <source>
        <dbReference type="ARBA" id="ARBA00023134"/>
    </source>
</evidence>
<dbReference type="PANTHER" id="PTHR23115">
    <property type="entry name" value="TRANSLATION FACTOR"/>
    <property type="match status" value="1"/>
</dbReference>
<keyword evidence="5" id="KW-1185">Reference proteome</keyword>
<dbReference type="OrthoDB" id="342024at2759"/>
<organism evidence="4 5">
    <name type="scientific">Mesocestoides corti</name>
    <name type="common">Flatworm</name>
    <dbReference type="NCBI Taxonomy" id="53468"/>
    <lineage>
        <taxon>Eukaryota</taxon>
        <taxon>Metazoa</taxon>
        <taxon>Spiralia</taxon>
        <taxon>Lophotrochozoa</taxon>
        <taxon>Platyhelminthes</taxon>
        <taxon>Cestoda</taxon>
        <taxon>Eucestoda</taxon>
        <taxon>Cyclophyllidea</taxon>
        <taxon>Mesocestoididae</taxon>
        <taxon>Mesocestoides</taxon>
    </lineage>
</organism>
<feature type="domain" description="Tr-type G" evidence="3">
    <location>
        <begin position="129"/>
        <end position="210"/>
    </location>
</feature>
<dbReference type="STRING" id="53468.A0A0R3UQH4"/>
<gene>
    <name evidence="4" type="ORF">MCOS_LOCUS10130</name>
</gene>
<evidence type="ECO:0000313" key="4">
    <source>
        <dbReference type="EMBL" id="VDD84127.1"/>
    </source>
</evidence>
<dbReference type="PRINTS" id="PR00315">
    <property type="entry name" value="ELONGATNFCT"/>
</dbReference>
<dbReference type="AlphaFoldDB" id="A0A0R3UQH4"/>
<evidence type="ECO:0000256" key="1">
    <source>
        <dbReference type="ARBA" id="ARBA00022741"/>
    </source>
</evidence>
<accession>A0A0R3UQH4</accession>